<dbReference type="EMBL" id="JBHSEI010000004">
    <property type="protein sequence ID" value="MFC4638010.1"/>
    <property type="molecule type" value="Genomic_DNA"/>
</dbReference>
<dbReference type="Pfam" id="PF03631">
    <property type="entry name" value="Virul_fac_BrkB"/>
    <property type="match status" value="1"/>
</dbReference>
<comment type="subcellular location">
    <subcellularLocation>
        <location evidence="1">Cell membrane</location>
        <topology evidence="1">Multi-pass membrane protein</topology>
    </subcellularLocation>
</comment>
<feature type="transmembrane region" description="Helical" evidence="7">
    <location>
        <begin position="43"/>
        <end position="66"/>
    </location>
</feature>
<evidence type="ECO:0000256" key="6">
    <source>
        <dbReference type="SAM" id="MobiDB-lite"/>
    </source>
</evidence>
<feature type="transmembrane region" description="Helical" evidence="7">
    <location>
        <begin position="382"/>
        <end position="409"/>
    </location>
</feature>
<keyword evidence="5 7" id="KW-0472">Membrane</keyword>
<dbReference type="PANTHER" id="PTHR30213">
    <property type="entry name" value="INNER MEMBRANE PROTEIN YHJD"/>
    <property type="match status" value="1"/>
</dbReference>
<evidence type="ECO:0000313" key="9">
    <source>
        <dbReference type="Proteomes" id="UP001595952"/>
    </source>
</evidence>
<evidence type="ECO:0000313" key="8">
    <source>
        <dbReference type="EMBL" id="MFC4638010.1"/>
    </source>
</evidence>
<name>A0ABV9I6Z0_9DEIO</name>
<evidence type="ECO:0000256" key="3">
    <source>
        <dbReference type="ARBA" id="ARBA00022692"/>
    </source>
</evidence>
<sequence>MTSAPARPSSARRRMSPGELFTVIKEAAQAFGQDKAPRLAAAIAYYAMFSIAPLLLFAVVIAGRFLTNDAVVDQLFGPAGMLAQNLGADAATFLRTLIPKEDALHKGTLIASIIGFVTLFMGATGLFVQLQDALNSMWGADPAPKQGVVQMARTRLVSFVMILLIGVLLFVFLGVNTYLSAIANDLGARFGVGAFLVRLLTFALSALFLTPVFAAIFKFLPSIKLEWREVLVGGAITAVLFTAGQIAIGIYFGRAAPGSAFGAAGTLVALLLWIYYSGMIFFFGAESTWVYSQKYGSQAGGAANSAKKMALAEKGAAIDPTPSAQERSAGGDGRPVRDSRGRVVGLSGADAAQHGPAPAGTTRWPFQRRVRRPRKTPLTPSLLPSLAGAVWNALSALLAIPTVLVLRLAGLNGKAKK</sequence>
<reference evidence="9" key="1">
    <citation type="journal article" date="2019" name="Int. J. Syst. Evol. Microbiol.">
        <title>The Global Catalogue of Microorganisms (GCM) 10K type strain sequencing project: providing services to taxonomists for standard genome sequencing and annotation.</title>
        <authorList>
            <consortium name="The Broad Institute Genomics Platform"/>
            <consortium name="The Broad Institute Genome Sequencing Center for Infectious Disease"/>
            <person name="Wu L."/>
            <person name="Ma J."/>
        </authorList>
    </citation>
    <scope>NUCLEOTIDE SEQUENCE [LARGE SCALE GENOMIC DNA]</scope>
    <source>
        <strain evidence="9">CCUG 55995</strain>
    </source>
</reference>
<feature type="region of interest" description="Disordered" evidence="6">
    <location>
        <begin position="318"/>
        <end position="340"/>
    </location>
</feature>
<feature type="transmembrane region" description="Helical" evidence="7">
    <location>
        <begin position="156"/>
        <end position="175"/>
    </location>
</feature>
<protein>
    <submittedName>
        <fullName evidence="8">YihY/virulence factor BrkB family protein</fullName>
    </submittedName>
</protein>
<feature type="transmembrane region" description="Helical" evidence="7">
    <location>
        <begin position="259"/>
        <end position="285"/>
    </location>
</feature>
<evidence type="ECO:0000256" key="4">
    <source>
        <dbReference type="ARBA" id="ARBA00022989"/>
    </source>
</evidence>
<keyword evidence="3 7" id="KW-0812">Transmembrane</keyword>
<feature type="transmembrane region" description="Helical" evidence="7">
    <location>
        <begin position="195"/>
        <end position="217"/>
    </location>
</feature>
<comment type="caution">
    <text evidence="8">The sequence shown here is derived from an EMBL/GenBank/DDBJ whole genome shotgun (WGS) entry which is preliminary data.</text>
</comment>
<dbReference type="PANTHER" id="PTHR30213:SF1">
    <property type="entry name" value="INNER MEMBRANE PROTEIN YHJD"/>
    <property type="match status" value="1"/>
</dbReference>
<proteinExistence type="predicted"/>
<evidence type="ECO:0000256" key="5">
    <source>
        <dbReference type="ARBA" id="ARBA00023136"/>
    </source>
</evidence>
<evidence type="ECO:0000256" key="1">
    <source>
        <dbReference type="ARBA" id="ARBA00004651"/>
    </source>
</evidence>
<keyword evidence="9" id="KW-1185">Reference proteome</keyword>
<gene>
    <name evidence="8" type="ORF">ACFO0D_06625</name>
</gene>
<feature type="transmembrane region" description="Helical" evidence="7">
    <location>
        <begin position="109"/>
        <end position="128"/>
    </location>
</feature>
<keyword evidence="2" id="KW-1003">Cell membrane</keyword>
<keyword evidence="4 7" id="KW-1133">Transmembrane helix</keyword>
<evidence type="ECO:0000256" key="2">
    <source>
        <dbReference type="ARBA" id="ARBA00022475"/>
    </source>
</evidence>
<dbReference type="RefSeq" id="WP_380061026.1">
    <property type="nucleotide sequence ID" value="NZ_JBHSEI010000004.1"/>
</dbReference>
<organism evidence="8 9">
    <name type="scientific">Deinococcus hohokamensis</name>
    <dbReference type="NCBI Taxonomy" id="309883"/>
    <lineage>
        <taxon>Bacteria</taxon>
        <taxon>Thermotogati</taxon>
        <taxon>Deinococcota</taxon>
        <taxon>Deinococci</taxon>
        <taxon>Deinococcales</taxon>
        <taxon>Deinococcaceae</taxon>
        <taxon>Deinococcus</taxon>
    </lineage>
</organism>
<dbReference type="Proteomes" id="UP001595952">
    <property type="component" value="Unassembled WGS sequence"/>
</dbReference>
<feature type="transmembrane region" description="Helical" evidence="7">
    <location>
        <begin position="229"/>
        <end position="253"/>
    </location>
</feature>
<dbReference type="InterPro" id="IPR017039">
    <property type="entry name" value="Virul_fac_BrkB"/>
</dbReference>
<accession>A0ABV9I6Z0</accession>
<evidence type="ECO:0000256" key="7">
    <source>
        <dbReference type="SAM" id="Phobius"/>
    </source>
</evidence>